<evidence type="ECO:0000313" key="5">
    <source>
        <dbReference type="Proteomes" id="UP001428774"/>
    </source>
</evidence>
<proteinExistence type="inferred from homology"/>
<dbReference type="AlphaFoldDB" id="A0AAW9SVU2"/>
<keyword evidence="5" id="KW-1185">Reference proteome</keyword>
<protein>
    <submittedName>
        <fullName evidence="4">Alpha/beta hydrolase-fold protein</fullName>
    </submittedName>
</protein>
<feature type="region of interest" description="Disordered" evidence="3">
    <location>
        <begin position="42"/>
        <end position="70"/>
    </location>
</feature>
<gene>
    <name evidence="4" type="ORF">ABFB10_21380</name>
</gene>
<dbReference type="InterPro" id="IPR052558">
    <property type="entry name" value="Siderophore_Hydrolase_D"/>
</dbReference>
<comment type="caution">
    <text evidence="4">The sequence shown here is derived from an EMBL/GenBank/DDBJ whole genome shotgun (WGS) entry which is preliminary data.</text>
</comment>
<evidence type="ECO:0000256" key="1">
    <source>
        <dbReference type="ARBA" id="ARBA00005622"/>
    </source>
</evidence>
<organism evidence="4 5">
    <name type="scientific">Ponticoccus litoralis</name>
    <dbReference type="NCBI Taxonomy" id="422297"/>
    <lineage>
        <taxon>Bacteria</taxon>
        <taxon>Pseudomonadati</taxon>
        <taxon>Pseudomonadota</taxon>
        <taxon>Alphaproteobacteria</taxon>
        <taxon>Rhodobacterales</taxon>
        <taxon>Roseobacteraceae</taxon>
        <taxon>Ponticoccus</taxon>
    </lineage>
</organism>
<dbReference type="RefSeq" id="WP_347168262.1">
    <property type="nucleotide sequence ID" value="NZ_JBDNCH010000004.1"/>
</dbReference>
<sequence>MVFLLDGGAVLDRLTDARLAGLPQDNPAVIVTLGHRTDQRYATAERARDYTPPGSDGGPVEDPRGRPGGGAADFLAQISEAVLPRVARIAPIDLSQSTLWGHSYGGLFVLYAASRPEAPFAHYVSASPSLWWDHGNFLIRITAQIEAGRWSSRRLELHHGGQERKRASSPANPNAQKLVQMRAALPPDALQGLDAALRAAGIPGGVTTFPGLSHGESFGASVDATLNAAFSATD</sequence>
<reference evidence="4 5" key="1">
    <citation type="submission" date="2024-05" db="EMBL/GenBank/DDBJ databases">
        <title>Genome sequence of Ponticoccus litoralis KCCM 90028.</title>
        <authorList>
            <person name="Kim J.M."/>
            <person name="Lee J.K."/>
            <person name="Choi B.J."/>
            <person name="Bayburt H."/>
            <person name="Baek J.H."/>
            <person name="Jeon C.O."/>
        </authorList>
    </citation>
    <scope>NUCLEOTIDE SEQUENCE [LARGE SCALE GENOMIC DNA]</scope>
    <source>
        <strain evidence="4 5">KCCM 90028</strain>
    </source>
</reference>
<comment type="similarity">
    <text evidence="1">Belongs to the esterase D family.</text>
</comment>
<dbReference type="PANTHER" id="PTHR40841:SF2">
    <property type="entry name" value="SIDEROPHORE-DEGRADING ESTERASE (EUROFUNG)"/>
    <property type="match status" value="1"/>
</dbReference>
<dbReference type="GO" id="GO:0016788">
    <property type="term" value="F:hydrolase activity, acting on ester bonds"/>
    <property type="evidence" value="ECO:0007669"/>
    <property type="project" value="TreeGrafter"/>
</dbReference>
<dbReference type="EMBL" id="JBDNCH010000004">
    <property type="protein sequence ID" value="MEN9063158.1"/>
    <property type="molecule type" value="Genomic_DNA"/>
</dbReference>
<evidence type="ECO:0000256" key="2">
    <source>
        <dbReference type="ARBA" id="ARBA00022801"/>
    </source>
</evidence>
<dbReference type="Gene3D" id="3.40.50.1820">
    <property type="entry name" value="alpha/beta hydrolase"/>
    <property type="match status" value="1"/>
</dbReference>
<accession>A0AAW9SVU2</accession>
<evidence type="ECO:0000256" key="3">
    <source>
        <dbReference type="SAM" id="MobiDB-lite"/>
    </source>
</evidence>
<keyword evidence="2 4" id="KW-0378">Hydrolase</keyword>
<dbReference type="InterPro" id="IPR029058">
    <property type="entry name" value="AB_hydrolase_fold"/>
</dbReference>
<dbReference type="Pfam" id="PF00756">
    <property type="entry name" value="Esterase"/>
    <property type="match status" value="1"/>
</dbReference>
<dbReference type="PANTHER" id="PTHR40841">
    <property type="entry name" value="SIDEROPHORE TRIACETYLFUSARININE C ESTERASE"/>
    <property type="match status" value="1"/>
</dbReference>
<dbReference type="InterPro" id="IPR000801">
    <property type="entry name" value="Esterase-like"/>
</dbReference>
<dbReference type="Proteomes" id="UP001428774">
    <property type="component" value="Unassembled WGS sequence"/>
</dbReference>
<name>A0AAW9SVU2_9RHOB</name>
<dbReference type="SUPFAM" id="SSF53474">
    <property type="entry name" value="alpha/beta-Hydrolases"/>
    <property type="match status" value="1"/>
</dbReference>
<evidence type="ECO:0000313" key="4">
    <source>
        <dbReference type="EMBL" id="MEN9063158.1"/>
    </source>
</evidence>